<dbReference type="Pfam" id="PF00378">
    <property type="entry name" value="ECH_1"/>
    <property type="match status" value="1"/>
</dbReference>
<dbReference type="PANTHER" id="PTHR11941:SF54">
    <property type="entry name" value="ENOYL-COA HYDRATASE, MITOCHONDRIAL"/>
    <property type="match status" value="1"/>
</dbReference>
<name>A0A5K8A6J6_9BACT</name>
<comment type="similarity">
    <text evidence="1 3">Belongs to the enoyl-CoA hydratase/isomerase family.</text>
</comment>
<dbReference type="SUPFAM" id="SSF52096">
    <property type="entry name" value="ClpP/crotonase"/>
    <property type="match status" value="1"/>
</dbReference>
<dbReference type="GO" id="GO:0016836">
    <property type="term" value="F:hydro-lyase activity"/>
    <property type="evidence" value="ECO:0007669"/>
    <property type="project" value="UniProtKB-ARBA"/>
</dbReference>
<sequence>MEYKTILFSVKDGIAWIRFNRPKKLNAMNAQVITEIERVIVECESNDEIKAVIMIGNEKAFIAGADIKPLSDADVNSAFRLVELTTRMQERLADLPKPTIAAISGFALGGGLEVALCCDFRLAAENAVLGLPEITLGIIPGGGGTQRLTRLVGLGPAAEMLLAGVTIKAEKALSIGLVTEVVPVDQLEIKAEDLAMRLAVIPAVAMKACKTAMRSGLNCGLKEGLRIEEMAFCMLFGTLDQKEGMKAFLEKRKPKFLGK</sequence>
<dbReference type="InterPro" id="IPR018376">
    <property type="entry name" value="Enoyl-CoA_hyd/isom_CS"/>
</dbReference>
<keyword evidence="5" id="KW-1185">Reference proteome</keyword>
<dbReference type="AlphaFoldDB" id="A0A5K8A6J6"/>
<dbReference type="PANTHER" id="PTHR11941">
    <property type="entry name" value="ENOYL-COA HYDRATASE-RELATED"/>
    <property type="match status" value="1"/>
</dbReference>
<dbReference type="InterPro" id="IPR001753">
    <property type="entry name" value="Enoyl-CoA_hydra/iso"/>
</dbReference>
<dbReference type="RefSeq" id="WP_155309458.1">
    <property type="nucleotide sequence ID" value="NZ_AP021879.1"/>
</dbReference>
<accession>A0A5K8A6J6</accession>
<dbReference type="InterPro" id="IPR014748">
    <property type="entry name" value="Enoyl-CoA_hydra_C"/>
</dbReference>
<keyword evidence="2" id="KW-0456">Lyase</keyword>
<dbReference type="PROSITE" id="PS00166">
    <property type="entry name" value="ENOYL_COA_HYDRATASE"/>
    <property type="match status" value="1"/>
</dbReference>
<evidence type="ECO:0000313" key="5">
    <source>
        <dbReference type="Proteomes" id="UP000422108"/>
    </source>
</evidence>
<dbReference type="CDD" id="cd06558">
    <property type="entry name" value="crotonase-like"/>
    <property type="match status" value="1"/>
</dbReference>
<dbReference type="EMBL" id="AP021879">
    <property type="protein sequence ID" value="BBO88091.1"/>
    <property type="molecule type" value="Genomic_DNA"/>
</dbReference>
<evidence type="ECO:0000256" key="3">
    <source>
        <dbReference type="RuleBase" id="RU003707"/>
    </source>
</evidence>
<dbReference type="FunFam" id="3.90.226.10:FF:000009">
    <property type="entry name" value="Carnitinyl-CoA dehydratase"/>
    <property type="match status" value="1"/>
</dbReference>
<dbReference type="Gene3D" id="3.90.226.10">
    <property type="entry name" value="2-enoyl-CoA Hydratase, Chain A, domain 1"/>
    <property type="match status" value="1"/>
</dbReference>
<dbReference type="Gene3D" id="1.10.12.10">
    <property type="entry name" value="Lyase 2-enoyl-coa Hydratase, Chain A, domain 2"/>
    <property type="match status" value="1"/>
</dbReference>
<evidence type="ECO:0000256" key="1">
    <source>
        <dbReference type="ARBA" id="ARBA00005254"/>
    </source>
</evidence>
<proteinExistence type="inferred from homology"/>
<gene>
    <name evidence="4" type="primary">crt_1</name>
    <name evidence="4" type="ORF">DSCOOX_12710</name>
</gene>
<dbReference type="Proteomes" id="UP000422108">
    <property type="component" value="Chromosome"/>
</dbReference>
<dbReference type="FunFam" id="1.10.12.10:FF:000001">
    <property type="entry name" value="Probable enoyl-CoA hydratase, mitochondrial"/>
    <property type="match status" value="1"/>
</dbReference>
<dbReference type="GO" id="GO:0006635">
    <property type="term" value="P:fatty acid beta-oxidation"/>
    <property type="evidence" value="ECO:0007669"/>
    <property type="project" value="TreeGrafter"/>
</dbReference>
<evidence type="ECO:0000313" key="4">
    <source>
        <dbReference type="EMBL" id="BBO88091.1"/>
    </source>
</evidence>
<evidence type="ECO:0000256" key="2">
    <source>
        <dbReference type="ARBA" id="ARBA00023239"/>
    </source>
</evidence>
<protein>
    <submittedName>
        <fullName evidence="4">Crotonase</fullName>
    </submittedName>
</protein>
<reference evidence="4 5" key="1">
    <citation type="submission" date="2019-11" db="EMBL/GenBank/DDBJ databases">
        <title>Comparative genomics of hydrocarbon-degrading Desulfosarcina strains.</title>
        <authorList>
            <person name="Watanabe M."/>
            <person name="Kojima H."/>
            <person name="Fukui M."/>
        </authorList>
    </citation>
    <scope>NUCLEOTIDE SEQUENCE [LARGE SCALE GENOMIC DNA]</scope>
    <source>
        <strain evidence="5">oXyS1</strain>
    </source>
</reference>
<dbReference type="InterPro" id="IPR029045">
    <property type="entry name" value="ClpP/crotonase-like_dom_sf"/>
</dbReference>
<organism evidence="4 5">
    <name type="scientific">Desulfosarcina ovata subsp. ovata</name>
    <dbReference type="NCBI Taxonomy" id="2752305"/>
    <lineage>
        <taxon>Bacteria</taxon>
        <taxon>Pseudomonadati</taxon>
        <taxon>Thermodesulfobacteriota</taxon>
        <taxon>Desulfobacteria</taxon>
        <taxon>Desulfobacterales</taxon>
        <taxon>Desulfosarcinaceae</taxon>
        <taxon>Desulfosarcina</taxon>
    </lineage>
</organism>